<sequence>SGGIFGQPIHGLIDSYLPPAKDPLPWIKDFEKGLAKANEENKPLFIDFTGLTCTNCRWMETNVFVDPNVQSLFNEFVLVQLFTDSGPNPRKNQQMEIDRFGTAALPFYVVLNPENIELAQFPGMDRDVNKFIKFLNDALIAYEENDI</sequence>
<dbReference type="Pfam" id="PF13899">
    <property type="entry name" value="Thioredoxin_7"/>
    <property type="match status" value="1"/>
</dbReference>
<protein>
    <recommendedName>
        <fullName evidence="2">Thioredoxin domain-containing protein</fullName>
    </recommendedName>
</protein>
<dbReference type="InterPro" id="IPR036249">
    <property type="entry name" value="Thioredoxin-like_sf"/>
</dbReference>
<reference evidence="1" key="1">
    <citation type="submission" date="2018-05" db="EMBL/GenBank/DDBJ databases">
        <authorList>
            <person name="Lanie J.A."/>
            <person name="Ng W.-L."/>
            <person name="Kazmierczak K.M."/>
            <person name="Andrzejewski T.M."/>
            <person name="Davidsen T.M."/>
            <person name="Wayne K.J."/>
            <person name="Tettelin H."/>
            <person name="Glass J.I."/>
            <person name="Rusch D."/>
            <person name="Podicherti R."/>
            <person name="Tsui H.-C.T."/>
            <person name="Winkler M.E."/>
        </authorList>
    </citation>
    <scope>NUCLEOTIDE SEQUENCE</scope>
</reference>
<evidence type="ECO:0008006" key="2">
    <source>
        <dbReference type="Google" id="ProtNLM"/>
    </source>
</evidence>
<dbReference type="PANTHER" id="PTHR32234">
    <property type="entry name" value="THIOL:DISULFIDE INTERCHANGE PROTEIN DSBD"/>
    <property type="match status" value="1"/>
</dbReference>
<dbReference type="AlphaFoldDB" id="A0A382ZNT6"/>
<dbReference type="SUPFAM" id="SSF52833">
    <property type="entry name" value="Thioredoxin-like"/>
    <property type="match status" value="1"/>
</dbReference>
<proteinExistence type="predicted"/>
<accession>A0A382ZNT6</accession>
<dbReference type="GO" id="GO:0045454">
    <property type="term" value="P:cell redox homeostasis"/>
    <property type="evidence" value="ECO:0007669"/>
    <property type="project" value="TreeGrafter"/>
</dbReference>
<feature type="non-terminal residue" evidence="1">
    <location>
        <position position="1"/>
    </location>
</feature>
<dbReference type="Gene3D" id="3.40.30.10">
    <property type="entry name" value="Glutaredoxin"/>
    <property type="match status" value="1"/>
</dbReference>
<name>A0A382ZNT6_9ZZZZ</name>
<organism evidence="1">
    <name type="scientific">marine metagenome</name>
    <dbReference type="NCBI Taxonomy" id="408172"/>
    <lineage>
        <taxon>unclassified sequences</taxon>
        <taxon>metagenomes</taxon>
        <taxon>ecological metagenomes</taxon>
    </lineage>
</organism>
<dbReference type="EMBL" id="UINC01185433">
    <property type="protein sequence ID" value="SVD97134.1"/>
    <property type="molecule type" value="Genomic_DNA"/>
</dbReference>
<evidence type="ECO:0000313" key="1">
    <source>
        <dbReference type="EMBL" id="SVD97134.1"/>
    </source>
</evidence>
<gene>
    <name evidence="1" type="ORF">METZ01_LOCUS449988</name>
</gene>
<dbReference type="PANTHER" id="PTHR32234:SF0">
    <property type="entry name" value="THIOL:DISULFIDE INTERCHANGE PROTEIN DSBD"/>
    <property type="match status" value="1"/>
</dbReference>
<dbReference type="GO" id="GO:0015035">
    <property type="term" value="F:protein-disulfide reductase activity"/>
    <property type="evidence" value="ECO:0007669"/>
    <property type="project" value="TreeGrafter"/>
</dbReference>